<name>A0A7J6N5D6_PEROL</name>
<feature type="region of interest" description="Disordered" evidence="1">
    <location>
        <begin position="143"/>
        <end position="173"/>
    </location>
</feature>
<feature type="compositionally biased region" description="Basic and acidic residues" evidence="1">
    <location>
        <begin position="1"/>
        <end position="12"/>
    </location>
</feature>
<dbReference type="EMBL" id="JABANP010000928">
    <property type="protein sequence ID" value="KAF4678151.1"/>
    <property type="molecule type" value="Genomic_DNA"/>
</dbReference>
<dbReference type="Proteomes" id="UP000541610">
    <property type="component" value="Unassembled WGS sequence"/>
</dbReference>
<evidence type="ECO:0000256" key="1">
    <source>
        <dbReference type="SAM" id="MobiDB-lite"/>
    </source>
</evidence>
<evidence type="ECO:0000313" key="3">
    <source>
        <dbReference type="Proteomes" id="UP000541610"/>
    </source>
</evidence>
<comment type="caution">
    <text evidence="2">The sequence shown here is derived from an EMBL/GenBank/DDBJ whole genome shotgun (WGS) entry which is preliminary data.</text>
</comment>
<gene>
    <name evidence="2" type="ORF">FOZ60_016911</name>
</gene>
<evidence type="ECO:0000313" key="2">
    <source>
        <dbReference type="EMBL" id="KAF4678151.1"/>
    </source>
</evidence>
<organism evidence="2 3">
    <name type="scientific">Perkinsus olseni</name>
    <name type="common">Perkinsus atlanticus</name>
    <dbReference type="NCBI Taxonomy" id="32597"/>
    <lineage>
        <taxon>Eukaryota</taxon>
        <taxon>Sar</taxon>
        <taxon>Alveolata</taxon>
        <taxon>Perkinsozoa</taxon>
        <taxon>Perkinsea</taxon>
        <taxon>Perkinsida</taxon>
        <taxon>Perkinsidae</taxon>
        <taxon>Perkinsus</taxon>
    </lineage>
</organism>
<sequence>MPRNDREERDSPSESEGSDAGWESFSDAVIDETNAARDSTSETEWESFSEEGPVTVEGGDDTGRAGEEVPSTSVENGGRYSSQDTRGNWETFSSQDSVENWETFSGSVASTVVVPLPTSSSPMDVFPERVAEDERDRRVARRITFASSPADANGPETDESSSSASWEDFNDLL</sequence>
<proteinExistence type="predicted"/>
<reference evidence="2 3" key="1">
    <citation type="submission" date="2020-04" db="EMBL/GenBank/DDBJ databases">
        <title>Perkinsus olseni comparative genomics.</title>
        <authorList>
            <person name="Bogema D.R."/>
        </authorList>
    </citation>
    <scope>NUCLEOTIDE SEQUENCE [LARGE SCALE GENOMIC DNA]</scope>
    <source>
        <strain evidence="2">00978-12</strain>
    </source>
</reference>
<dbReference type="AlphaFoldDB" id="A0A7J6N5D6"/>
<protein>
    <submittedName>
        <fullName evidence="2">Uncharacterized protein</fullName>
    </submittedName>
</protein>
<feature type="compositionally biased region" description="Polar residues" evidence="1">
    <location>
        <begin position="70"/>
        <end position="94"/>
    </location>
</feature>
<feature type="region of interest" description="Disordered" evidence="1">
    <location>
        <begin position="1"/>
        <end position="94"/>
    </location>
</feature>
<accession>A0A7J6N5D6</accession>